<evidence type="ECO:0000259" key="2">
    <source>
        <dbReference type="Pfam" id="PF03190"/>
    </source>
</evidence>
<evidence type="ECO:0000313" key="3">
    <source>
        <dbReference type="EMBL" id="RAL26960.1"/>
    </source>
</evidence>
<organism evidence="3 4">
    <name type="scientific">Thermoflavimicrobium daqui</name>
    <dbReference type="NCBI Taxonomy" id="2137476"/>
    <lineage>
        <taxon>Bacteria</taxon>
        <taxon>Bacillati</taxon>
        <taxon>Bacillota</taxon>
        <taxon>Bacilli</taxon>
        <taxon>Bacillales</taxon>
        <taxon>Thermoactinomycetaceae</taxon>
        <taxon>Thermoflavimicrobium</taxon>
    </lineage>
</organism>
<dbReference type="RefSeq" id="WP_113657564.1">
    <property type="nucleotide sequence ID" value="NZ_KZ845663.1"/>
</dbReference>
<sequence length="693" mass="79864">MSTNNKPNRLAKEKSPYLLQHQYNPVDWFPWSEEAFEKAKQEDKPIFLSIGYSTCHWCHVMERESFEDPEVADLLNKHFVSIKVDREERPDIDQLYMMVCQMMTGHGGWPLTIIMSPEQKPFFAGTYFPKRAMYGRLGLMELLPKIADLWRTERDQANRMSDKVVEQIQTYLDPADQETDFDKGILDHAFELFARQFDDLHGGFGDEPKFPRPHDLLFLLRYWKQEQEEEALHMVTETLDAMYRGGIYDHLGYGFARYSVDREWLVPHFEKMLYDNALLSIAYLEAFQATGEKKYADVAKEIFTYVLRDMTSPEGGFYSAEDADSEGEEGKFYVWTPEQIKEVLGEREGELFCTCYDVTPEGNFEHHTSILNQIKFQASEVAQQEGISVEELQELLTQAKQKLFTVRKKRVHPHKDDKILTSWNGLMIAALARGARVLNEVSYAEAAERAYRFIVKYLKREDGRLLVSFRDGEAKYLAYLDDYAFLTWGLMELYEATFQTEFLEQSIQLTKEMLKLFGDPDAGGFFFSGQDGESLISRSKELYDGALPSGNSVAAYNLIRLGKLTSDEKLIKEADKQMKVFAQTVKSSPISYSFFLIAMQFALGPTKEIVIAGSPTSVETKSMIKEVHKRYLPEAVLALYPKELGANTMKLWLPLVDGKETQIADRPVVYLCENYTCKAPITELTELRQQLDQ</sequence>
<gene>
    <name evidence="3" type="ORF">DL897_02655</name>
</gene>
<keyword evidence="1" id="KW-0175">Coiled coil</keyword>
<dbReference type="Proteomes" id="UP000251213">
    <property type="component" value="Unassembled WGS sequence"/>
</dbReference>
<dbReference type="InterPro" id="IPR024705">
    <property type="entry name" value="Ssp411"/>
</dbReference>
<dbReference type="PANTHER" id="PTHR42899:SF1">
    <property type="entry name" value="SPERMATOGENESIS-ASSOCIATED PROTEIN 20"/>
    <property type="match status" value="1"/>
</dbReference>
<dbReference type="Pfam" id="PF03190">
    <property type="entry name" value="Thioredox_DsbH"/>
    <property type="match status" value="1"/>
</dbReference>
<reference evidence="3 4" key="1">
    <citation type="submission" date="2018-06" db="EMBL/GenBank/DDBJ databases">
        <title>Thermoflavimicrobium daqus sp. nov., a thermophilic microbe isolated from Moutai-flavour Daqu.</title>
        <authorList>
            <person name="Wang X."/>
            <person name="Zhou H."/>
        </authorList>
    </citation>
    <scope>NUCLEOTIDE SEQUENCE [LARGE SCALE GENOMIC DNA]</scope>
    <source>
        <strain evidence="3 4">FBKL4.011</strain>
    </source>
</reference>
<dbReference type="Gene3D" id="3.40.30.10">
    <property type="entry name" value="Glutaredoxin"/>
    <property type="match status" value="1"/>
</dbReference>
<name>A0A364K9T2_9BACL</name>
<dbReference type="SUPFAM" id="SSF48208">
    <property type="entry name" value="Six-hairpin glycosidases"/>
    <property type="match status" value="1"/>
</dbReference>
<comment type="caution">
    <text evidence="3">The sequence shown here is derived from an EMBL/GenBank/DDBJ whole genome shotgun (WGS) entry which is preliminary data.</text>
</comment>
<dbReference type="InterPro" id="IPR004879">
    <property type="entry name" value="Ssp411-like_TRX"/>
</dbReference>
<dbReference type="InterPro" id="IPR036249">
    <property type="entry name" value="Thioredoxin-like_sf"/>
</dbReference>
<accession>A0A364K9T2</accession>
<dbReference type="CDD" id="cd02955">
    <property type="entry name" value="SSP411"/>
    <property type="match status" value="1"/>
</dbReference>
<dbReference type="Gene3D" id="1.50.10.10">
    <property type="match status" value="1"/>
</dbReference>
<dbReference type="SUPFAM" id="SSF52833">
    <property type="entry name" value="Thioredoxin-like"/>
    <property type="match status" value="1"/>
</dbReference>
<feature type="coiled-coil region" evidence="1">
    <location>
        <begin position="382"/>
        <end position="409"/>
    </location>
</feature>
<proteinExistence type="predicted"/>
<dbReference type="OrthoDB" id="9762614at2"/>
<dbReference type="AlphaFoldDB" id="A0A364K9T2"/>
<feature type="domain" description="Spermatogenesis-associated protein 20-like TRX" evidence="2">
    <location>
        <begin position="7"/>
        <end position="168"/>
    </location>
</feature>
<dbReference type="EMBL" id="QJKK01000001">
    <property type="protein sequence ID" value="RAL26960.1"/>
    <property type="molecule type" value="Genomic_DNA"/>
</dbReference>
<evidence type="ECO:0000256" key="1">
    <source>
        <dbReference type="SAM" id="Coils"/>
    </source>
</evidence>
<dbReference type="GO" id="GO:0005975">
    <property type="term" value="P:carbohydrate metabolic process"/>
    <property type="evidence" value="ECO:0007669"/>
    <property type="project" value="InterPro"/>
</dbReference>
<dbReference type="PIRSF" id="PIRSF006402">
    <property type="entry name" value="UCP006402_thioredoxin"/>
    <property type="match status" value="1"/>
</dbReference>
<dbReference type="InterPro" id="IPR008928">
    <property type="entry name" value="6-hairpin_glycosidase_sf"/>
</dbReference>
<reference evidence="3 4" key="2">
    <citation type="submission" date="2018-06" db="EMBL/GenBank/DDBJ databases">
        <authorList>
            <person name="Zhirakovskaya E."/>
        </authorList>
    </citation>
    <scope>NUCLEOTIDE SEQUENCE [LARGE SCALE GENOMIC DNA]</scope>
    <source>
        <strain evidence="3 4">FBKL4.011</strain>
    </source>
</reference>
<dbReference type="Gene3D" id="1.50.10.20">
    <property type="match status" value="1"/>
</dbReference>
<evidence type="ECO:0000313" key="4">
    <source>
        <dbReference type="Proteomes" id="UP000251213"/>
    </source>
</evidence>
<dbReference type="PANTHER" id="PTHR42899">
    <property type="entry name" value="SPERMATOGENESIS-ASSOCIATED PROTEIN 20"/>
    <property type="match status" value="1"/>
</dbReference>
<protein>
    <submittedName>
        <fullName evidence="3">Thioredoxin domain-containing protein</fullName>
    </submittedName>
</protein>
<keyword evidence="4" id="KW-1185">Reference proteome</keyword>
<dbReference type="InterPro" id="IPR012341">
    <property type="entry name" value="6hp_glycosidase-like_sf"/>
</dbReference>